<dbReference type="Proteomes" id="UP001141552">
    <property type="component" value="Unassembled WGS sequence"/>
</dbReference>
<dbReference type="InterPro" id="IPR045210">
    <property type="entry name" value="RING-Ubox_PUB"/>
</dbReference>
<protein>
    <recommendedName>
        <fullName evidence="3">RING-type E3 ubiquitin transferase</fullName>
        <ecNumber evidence="3">2.3.2.27</ecNumber>
    </recommendedName>
</protein>
<dbReference type="PROSITE" id="PS51698">
    <property type="entry name" value="U_BOX"/>
    <property type="match status" value="1"/>
</dbReference>
<dbReference type="InterPro" id="IPR000225">
    <property type="entry name" value="Armadillo"/>
</dbReference>
<evidence type="ECO:0000256" key="3">
    <source>
        <dbReference type="ARBA" id="ARBA00012483"/>
    </source>
</evidence>
<dbReference type="PANTHER" id="PTHR45958:SF8">
    <property type="entry name" value="U-BOX DOMAIN-CONTAINING PROTEIN 44-LIKE"/>
    <property type="match status" value="1"/>
</dbReference>
<evidence type="ECO:0000259" key="8">
    <source>
        <dbReference type="PROSITE" id="PS51698"/>
    </source>
</evidence>
<keyword evidence="10" id="KW-1185">Reference proteome</keyword>
<feature type="coiled-coil region" evidence="7">
    <location>
        <begin position="195"/>
        <end position="222"/>
    </location>
</feature>
<dbReference type="Gene3D" id="1.25.10.10">
    <property type="entry name" value="Leucine-rich Repeat Variant"/>
    <property type="match status" value="3"/>
</dbReference>
<dbReference type="PROSITE" id="PS50176">
    <property type="entry name" value="ARM_REPEAT"/>
    <property type="match status" value="2"/>
</dbReference>
<dbReference type="PANTHER" id="PTHR45958">
    <property type="entry name" value="RING-TYPE E3 UBIQUITIN TRANSFERASE"/>
    <property type="match status" value="1"/>
</dbReference>
<dbReference type="CDD" id="cd16664">
    <property type="entry name" value="RING-Ubox_PUB"/>
    <property type="match status" value="1"/>
</dbReference>
<keyword evidence="7" id="KW-0175">Coiled coil</keyword>
<evidence type="ECO:0000256" key="7">
    <source>
        <dbReference type="SAM" id="Coils"/>
    </source>
</evidence>
<feature type="domain" description="U-box" evidence="8">
    <location>
        <begin position="260"/>
        <end position="334"/>
    </location>
</feature>
<accession>A0A9Q0J5G8</accession>
<dbReference type="InterPro" id="IPR011989">
    <property type="entry name" value="ARM-like"/>
</dbReference>
<dbReference type="SUPFAM" id="SSF48371">
    <property type="entry name" value="ARM repeat"/>
    <property type="match status" value="2"/>
</dbReference>
<feature type="repeat" description="ARM" evidence="6">
    <location>
        <begin position="542"/>
        <end position="584"/>
    </location>
</feature>
<dbReference type="SUPFAM" id="SSF57850">
    <property type="entry name" value="RING/U-box"/>
    <property type="match status" value="1"/>
</dbReference>
<organism evidence="9 10">
    <name type="scientific">Turnera subulata</name>
    <dbReference type="NCBI Taxonomy" id="218843"/>
    <lineage>
        <taxon>Eukaryota</taxon>
        <taxon>Viridiplantae</taxon>
        <taxon>Streptophyta</taxon>
        <taxon>Embryophyta</taxon>
        <taxon>Tracheophyta</taxon>
        <taxon>Spermatophyta</taxon>
        <taxon>Magnoliopsida</taxon>
        <taxon>eudicotyledons</taxon>
        <taxon>Gunneridae</taxon>
        <taxon>Pentapetalae</taxon>
        <taxon>rosids</taxon>
        <taxon>fabids</taxon>
        <taxon>Malpighiales</taxon>
        <taxon>Passifloraceae</taxon>
        <taxon>Turnera</taxon>
    </lineage>
</organism>
<dbReference type="OrthoDB" id="7537227at2759"/>
<dbReference type="Pfam" id="PF00514">
    <property type="entry name" value="Arm"/>
    <property type="match status" value="1"/>
</dbReference>
<comment type="catalytic activity">
    <reaction evidence="1">
        <text>S-ubiquitinyl-[E2 ubiquitin-conjugating enzyme]-L-cysteine + [acceptor protein]-L-lysine = [E2 ubiquitin-conjugating enzyme]-L-cysteine + N(6)-ubiquitinyl-[acceptor protein]-L-lysine.</text>
        <dbReference type="EC" id="2.3.2.27"/>
    </reaction>
</comment>
<dbReference type="SMART" id="SM00185">
    <property type="entry name" value="ARM"/>
    <property type="match status" value="6"/>
</dbReference>
<gene>
    <name evidence="9" type="ORF">Tsubulata_007029</name>
</gene>
<evidence type="ECO:0000256" key="6">
    <source>
        <dbReference type="PROSITE-ProRule" id="PRU00259"/>
    </source>
</evidence>
<proteinExistence type="predicted"/>
<sequence length="1007" mass="111993">MARDVIVHASFASASELLSHSVLAIFDTVHAAREVLFQKENFQKFSTYLEKTALILKDLSRQNLGCSDSLKNAVEILNRETKAARRLALECTNRNKVYLLLNCRKIVKSLEESTKEISRALSLLPLATLDISFGIADQISQLCKSMQGAEYRTAVAEQQILERVEKAIQEGNVDRSYANNLLASIAQAVGISAEQAALKTEFEEFKHEIENVKLRKDMAEALQMEQIISLLENADATNSHEERERKYLVKRNSLGSKTLGPLNSFYCPITQDIMVDPVEISSGRTFERSAVEKWFSEGNNLCPLTLTSVDTSILRPNRTLRKTIEEWRDRNNLITIVSIKPLLQSDEEQEVLESLGKLLDLMQERELHQEWVAMEDYVPVLVRLLASKNHEIRSQTLAILFFLAKGNEDNKEMIGKADRALELIVRSLARQIEEIKLALQVLVELSRNHLLLDLIGSAQGCILLLVTTLNSDDIEAAKDAEEILENLSVLTQNVIQMAHANYFKPLLRLLCSGPQDVQMIMAETLSEAELTDHSKLSLFKDGALKPLLQLLSHGDLEVKKPAIKALRNLSTVPQNALQIMGEGAVGPLLELLYRHNLSSAYLREQVAAIIMHLAIASAGQVDDTEHVQLLETEEDIYKLFCLISLSGPDVQKRILRTFLALCQPPPATEMRAILRQLSAGQVLVQLCESHHHLVRANTVKLFYCLTEDGDYGTFLEHVDQKCIETLLIIIKTSNDLEEVAAAMGILTNLPEEPRITMWLLDAGAIEVISTCLHDGSRNATYRIKVTENSVKALRRFTVSSNHEWQKRVAEAGIIPVLVQLLVSGTSVTKQYSAVSLQQFSESSLTLSSPVKKRSILSACFAPPIECCPVHLGICAVKSSFCLLQANAVEHLVRMLGDTDPGTQEASFDALLTLIDGTSLQSGSEVLDAANAIIPIIKLLSSSSERVQEKTLTALERIFRLIESKQKYGSHAKMPLIEIAQRGSEGMKSLAAKVLAQLNVLNDQSSFF</sequence>
<dbReference type="InterPro" id="IPR016024">
    <property type="entry name" value="ARM-type_fold"/>
</dbReference>
<comment type="pathway">
    <text evidence="2">Protein modification; protein ubiquitination.</text>
</comment>
<dbReference type="InterPro" id="IPR003613">
    <property type="entry name" value="Ubox_domain"/>
</dbReference>
<dbReference type="InterPro" id="IPR052608">
    <property type="entry name" value="U-box_domain_protein"/>
</dbReference>
<evidence type="ECO:0000256" key="1">
    <source>
        <dbReference type="ARBA" id="ARBA00000900"/>
    </source>
</evidence>
<dbReference type="EC" id="2.3.2.27" evidence="3"/>
<name>A0A9Q0J5G8_9ROSI</name>
<evidence type="ECO:0000313" key="10">
    <source>
        <dbReference type="Proteomes" id="UP001141552"/>
    </source>
</evidence>
<dbReference type="GO" id="GO:0061630">
    <property type="term" value="F:ubiquitin protein ligase activity"/>
    <property type="evidence" value="ECO:0007669"/>
    <property type="project" value="UniProtKB-EC"/>
</dbReference>
<evidence type="ECO:0000313" key="9">
    <source>
        <dbReference type="EMBL" id="KAJ4829168.1"/>
    </source>
</evidence>
<dbReference type="InterPro" id="IPR013083">
    <property type="entry name" value="Znf_RING/FYVE/PHD"/>
</dbReference>
<dbReference type="Gene3D" id="3.30.40.10">
    <property type="entry name" value="Zinc/RING finger domain, C3HC4 (zinc finger)"/>
    <property type="match status" value="1"/>
</dbReference>
<dbReference type="GO" id="GO:0016567">
    <property type="term" value="P:protein ubiquitination"/>
    <property type="evidence" value="ECO:0007669"/>
    <property type="project" value="InterPro"/>
</dbReference>
<keyword evidence="5" id="KW-0677">Repeat</keyword>
<dbReference type="AlphaFoldDB" id="A0A9Q0J5G8"/>
<dbReference type="Pfam" id="PF04564">
    <property type="entry name" value="U-box"/>
    <property type="match status" value="1"/>
</dbReference>
<feature type="repeat" description="ARM" evidence="6">
    <location>
        <begin position="376"/>
        <end position="414"/>
    </location>
</feature>
<evidence type="ECO:0000256" key="4">
    <source>
        <dbReference type="ARBA" id="ARBA00022679"/>
    </source>
</evidence>
<reference evidence="9" key="1">
    <citation type="submission" date="2022-02" db="EMBL/GenBank/DDBJ databases">
        <authorList>
            <person name="Henning P.M."/>
            <person name="McCubbin A.G."/>
            <person name="Shore J.S."/>
        </authorList>
    </citation>
    <scope>NUCLEOTIDE SEQUENCE</scope>
    <source>
        <strain evidence="9">F60SS</strain>
        <tissue evidence="9">Leaves</tissue>
    </source>
</reference>
<reference evidence="9" key="2">
    <citation type="journal article" date="2023" name="Plants (Basel)">
        <title>Annotation of the Turnera subulata (Passifloraceae) Draft Genome Reveals the S-Locus Evolved after the Divergence of Turneroideae from Passifloroideae in a Stepwise Manner.</title>
        <authorList>
            <person name="Henning P.M."/>
            <person name="Roalson E.H."/>
            <person name="Mir W."/>
            <person name="McCubbin A.G."/>
            <person name="Shore J.S."/>
        </authorList>
    </citation>
    <scope>NUCLEOTIDE SEQUENCE</scope>
    <source>
        <strain evidence="9">F60SS</strain>
    </source>
</reference>
<dbReference type="EMBL" id="JAKUCV010005982">
    <property type="protein sequence ID" value="KAJ4829168.1"/>
    <property type="molecule type" value="Genomic_DNA"/>
</dbReference>
<evidence type="ECO:0000256" key="2">
    <source>
        <dbReference type="ARBA" id="ARBA00004906"/>
    </source>
</evidence>
<comment type="caution">
    <text evidence="9">The sequence shown here is derived from an EMBL/GenBank/DDBJ whole genome shotgun (WGS) entry which is preliminary data.</text>
</comment>
<evidence type="ECO:0000256" key="5">
    <source>
        <dbReference type="ARBA" id="ARBA00022737"/>
    </source>
</evidence>
<keyword evidence="4" id="KW-0808">Transferase</keyword>
<dbReference type="SMART" id="SM00504">
    <property type="entry name" value="Ubox"/>
    <property type="match status" value="1"/>
</dbReference>